<dbReference type="Pfam" id="PF01709">
    <property type="entry name" value="Transcrip_reg"/>
    <property type="match status" value="1"/>
</dbReference>
<dbReference type="Proteomes" id="UP000813461">
    <property type="component" value="Unassembled WGS sequence"/>
</dbReference>
<feature type="domain" description="TACO1/YebC-like second and third" evidence="3">
    <location>
        <begin position="131"/>
        <end position="288"/>
    </location>
</feature>
<dbReference type="InterPro" id="IPR049083">
    <property type="entry name" value="TACO1_YebC_N"/>
</dbReference>
<dbReference type="EMBL" id="JAGMVJ010000006">
    <property type="protein sequence ID" value="KAH7090010.1"/>
    <property type="molecule type" value="Genomic_DNA"/>
</dbReference>
<comment type="subcellular location">
    <subcellularLocation>
        <location evidence="1">Mitochondrion</location>
    </subcellularLocation>
</comment>
<dbReference type="AlphaFoldDB" id="A0A8K0R9K6"/>
<dbReference type="InterPro" id="IPR002876">
    <property type="entry name" value="Transcrip_reg_TACO1-like"/>
</dbReference>
<dbReference type="PANTHER" id="PTHR12532">
    <property type="entry name" value="TRANSLATIONAL ACTIVATOR OF CYTOCHROME C OXIDASE 1"/>
    <property type="match status" value="1"/>
</dbReference>
<reference evidence="5" key="1">
    <citation type="journal article" date="2021" name="Nat. Commun.">
        <title>Genetic determinants of endophytism in the Arabidopsis root mycobiome.</title>
        <authorList>
            <person name="Mesny F."/>
            <person name="Miyauchi S."/>
            <person name="Thiergart T."/>
            <person name="Pickel B."/>
            <person name="Atanasova L."/>
            <person name="Karlsson M."/>
            <person name="Huettel B."/>
            <person name="Barry K.W."/>
            <person name="Haridas S."/>
            <person name="Chen C."/>
            <person name="Bauer D."/>
            <person name="Andreopoulos W."/>
            <person name="Pangilinan J."/>
            <person name="LaButti K."/>
            <person name="Riley R."/>
            <person name="Lipzen A."/>
            <person name="Clum A."/>
            <person name="Drula E."/>
            <person name="Henrissat B."/>
            <person name="Kohler A."/>
            <person name="Grigoriev I.V."/>
            <person name="Martin F.M."/>
            <person name="Hacquard S."/>
        </authorList>
    </citation>
    <scope>NUCLEOTIDE SEQUENCE</scope>
    <source>
        <strain evidence="5">MPI-SDFR-AT-0120</strain>
    </source>
</reference>
<accession>A0A8K0R9K6</accession>
<comment type="similarity">
    <text evidence="2">Belongs to the TACO1 family.</text>
</comment>
<protein>
    <submittedName>
        <fullName evidence="5">Transcriptional regulator-domain-containing protein</fullName>
    </submittedName>
</protein>
<dbReference type="Gene3D" id="3.30.70.980">
    <property type="match status" value="2"/>
</dbReference>
<evidence type="ECO:0000313" key="6">
    <source>
        <dbReference type="Proteomes" id="UP000813461"/>
    </source>
</evidence>
<evidence type="ECO:0000256" key="2">
    <source>
        <dbReference type="ARBA" id="ARBA00008724"/>
    </source>
</evidence>
<dbReference type="PANTHER" id="PTHR12532:SF0">
    <property type="entry name" value="TRANSLATIONAL ACTIVATOR OF CYTOCHROME C OXIDASE 1"/>
    <property type="match status" value="1"/>
</dbReference>
<evidence type="ECO:0000259" key="3">
    <source>
        <dbReference type="Pfam" id="PF01709"/>
    </source>
</evidence>
<dbReference type="Gene3D" id="1.10.10.200">
    <property type="match status" value="1"/>
</dbReference>
<dbReference type="OrthoDB" id="2017544at2759"/>
<dbReference type="InterPro" id="IPR048300">
    <property type="entry name" value="TACO1_YebC-like_2nd/3rd_dom"/>
</dbReference>
<name>A0A8K0R9K6_9PLEO</name>
<comment type="caution">
    <text evidence="5">The sequence shown here is derived from an EMBL/GenBank/DDBJ whole genome shotgun (WGS) entry which is preliminary data.</text>
</comment>
<keyword evidence="6" id="KW-1185">Reference proteome</keyword>
<feature type="domain" description="TACO1/YebC-like N-terminal" evidence="4">
    <location>
        <begin position="52"/>
        <end position="122"/>
    </location>
</feature>
<dbReference type="InterPro" id="IPR017856">
    <property type="entry name" value="Integrase-like_N"/>
</dbReference>
<gene>
    <name evidence="5" type="ORF">FB567DRAFT_590797</name>
</gene>
<organism evidence="5 6">
    <name type="scientific">Paraphoma chrysanthemicola</name>
    <dbReference type="NCBI Taxonomy" id="798071"/>
    <lineage>
        <taxon>Eukaryota</taxon>
        <taxon>Fungi</taxon>
        <taxon>Dikarya</taxon>
        <taxon>Ascomycota</taxon>
        <taxon>Pezizomycotina</taxon>
        <taxon>Dothideomycetes</taxon>
        <taxon>Pleosporomycetidae</taxon>
        <taxon>Pleosporales</taxon>
        <taxon>Pleosporineae</taxon>
        <taxon>Phaeosphaeriaceae</taxon>
        <taxon>Paraphoma</taxon>
    </lineage>
</organism>
<proteinExistence type="inferred from homology"/>
<dbReference type="InterPro" id="IPR026564">
    <property type="entry name" value="Transcrip_reg_TACO1-like_dom3"/>
</dbReference>
<dbReference type="Pfam" id="PF20772">
    <property type="entry name" value="TACO1_YebC_N"/>
    <property type="match status" value="1"/>
</dbReference>
<dbReference type="SUPFAM" id="SSF75625">
    <property type="entry name" value="YebC-like"/>
    <property type="match status" value="1"/>
</dbReference>
<dbReference type="InterPro" id="IPR029072">
    <property type="entry name" value="YebC-like"/>
</dbReference>
<evidence type="ECO:0000256" key="1">
    <source>
        <dbReference type="ARBA" id="ARBA00004173"/>
    </source>
</evidence>
<evidence type="ECO:0000259" key="4">
    <source>
        <dbReference type="Pfam" id="PF20772"/>
    </source>
</evidence>
<evidence type="ECO:0000313" key="5">
    <source>
        <dbReference type="EMBL" id="KAH7090010.1"/>
    </source>
</evidence>
<dbReference type="HAMAP" id="MF_00693">
    <property type="entry name" value="Transcrip_reg_TACO1"/>
    <property type="match status" value="1"/>
</dbReference>
<dbReference type="GO" id="GO:0005739">
    <property type="term" value="C:mitochondrion"/>
    <property type="evidence" value="ECO:0007669"/>
    <property type="project" value="UniProtKB-SubCell"/>
</dbReference>
<dbReference type="FunFam" id="1.10.10.200:FF:000002">
    <property type="entry name" value="Probable transcriptional regulatory protein CLM62_37755"/>
    <property type="match status" value="1"/>
</dbReference>
<sequence>MAAPFYRAIRANLSLDAATNCVCRQSLRARRVRVQGQVRCMSSTPTLASGHSKWASIKHDKAKNDAGKSKQRSLLTRDITIAVKLAGPNPDMNPRLALALVTAKKNAVPKTSIEAAIARGQGLSATGAALESLLLEAVLPPSIATIIECQTDNKLRALADLRLIVKEAGGTVSTVGYMFEKKGRIILRPKEGLGVDEILEPALDAGALDVVEDDQGRIVLFTEPAQTKTTAEALAKQLEVEVEESEIIYDPNEDTKVPVESEEVAAKLSDFLDELQEVQGIQGVYMNWSRGDGIPDELWEELRGKVAV</sequence>